<organism evidence="6 7">
    <name type="scientific">Rathayibacter toxicus</name>
    <dbReference type="NCBI Taxonomy" id="145458"/>
    <lineage>
        <taxon>Bacteria</taxon>
        <taxon>Bacillati</taxon>
        <taxon>Actinomycetota</taxon>
        <taxon>Actinomycetes</taxon>
        <taxon>Micrococcales</taxon>
        <taxon>Microbacteriaceae</taxon>
        <taxon>Rathayibacter</taxon>
    </lineage>
</organism>
<evidence type="ECO:0000256" key="2">
    <source>
        <dbReference type="ARBA" id="ARBA00023125"/>
    </source>
</evidence>
<gene>
    <name evidence="6" type="ORF">VT73_09630</name>
</gene>
<dbReference type="PRINTS" id="PR00455">
    <property type="entry name" value="HTHTETR"/>
</dbReference>
<keyword evidence="2 4" id="KW-0238">DNA-binding</keyword>
<dbReference type="SUPFAM" id="SSF46689">
    <property type="entry name" value="Homeodomain-like"/>
    <property type="match status" value="1"/>
</dbReference>
<keyword evidence="7" id="KW-1185">Reference proteome</keyword>
<dbReference type="Pfam" id="PF00440">
    <property type="entry name" value="TetR_N"/>
    <property type="match status" value="1"/>
</dbReference>
<evidence type="ECO:0000256" key="1">
    <source>
        <dbReference type="ARBA" id="ARBA00023015"/>
    </source>
</evidence>
<dbReference type="KEGG" id="rtc:APU90_01665"/>
<dbReference type="GO" id="GO:0003677">
    <property type="term" value="F:DNA binding"/>
    <property type="evidence" value="ECO:0007669"/>
    <property type="project" value="UniProtKB-UniRule"/>
</dbReference>
<name>A0A0U1PSH7_9MICO</name>
<comment type="caution">
    <text evidence="6">The sequence shown here is derived from an EMBL/GenBank/DDBJ whole genome shotgun (WGS) entry which is preliminary data.</text>
</comment>
<sequence length="217" mass="23207">MGRSQGFDTDAVVRAARAIFWERGFEEASLPELEAATGLRRSSLYHAFGSKRGLFDAAVQSYLDEVVRPRLAPLADTDPPPPHALEDYFAGLRAVLSDAHALSARSGCLLLNAAGAPIVRDEAVRDVIADYRAELRRALLAGVAARWPDTDVEWREQQACVLVSLLIAALMLARVDPVQSVATAEAALAVARTAPSPRIAARTRVGLVGAGVERGTL</sequence>
<dbReference type="AlphaFoldDB" id="A0A0U1PSH7"/>
<dbReference type="Proteomes" id="UP000052979">
    <property type="component" value="Unassembled WGS sequence"/>
</dbReference>
<dbReference type="EMBL" id="LBFI01000053">
    <property type="protein sequence ID" value="KKM44737.1"/>
    <property type="molecule type" value="Genomic_DNA"/>
</dbReference>
<evidence type="ECO:0000313" key="6">
    <source>
        <dbReference type="EMBL" id="KKM44737.1"/>
    </source>
</evidence>
<dbReference type="RefSeq" id="WP_042733997.1">
    <property type="nucleotide sequence ID" value="NZ_CP010848.1"/>
</dbReference>
<proteinExistence type="predicted"/>
<dbReference type="eggNOG" id="COG1309">
    <property type="taxonomic scope" value="Bacteria"/>
</dbReference>
<evidence type="ECO:0000256" key="3">
    <source>
        <dbReference type="ARBA" id="ARBA00023163"/>
    </source>
</evidence>
<dbReference type="PATRIC" id="fig|145458.8.peg.2189"/>
<dbReference type="PANTHER" id="PTHR47506">
    <property type="entry name" value="TRANSCRIPTIONAL REGULATORY PROTEIN"/>
    <property type="match status" value="1"/>
</dbReference>
<dbReference type="Gene3D" id="1.10.357.10">
    <property type="entry name" value="Tetracycline Repressor, domain 2"/>
    <property type="match status" value="1"/>
</dbReference>
<dbReference type="Gene3D" id="1.10.10.60">
    <property type="entry name" value="Homeodomain-like"/>
    <property type="match status" value="1"/>
</dbReference>
<reference evidence="6 7" key="1">
    <citation type="submission" date="2015-04" db="EMBL/GenBank/DDBJ databases">
        <title>Draft genome sequence of Rathayibacter toxicus strain FH-142 (AKA 70134 or CS 32), a Western Australian isolate.</title>
        <authorList>
            <consortium name="Consortium for Microbial Forensics and Genomics (microFORGE)"/>
            <person name="Knight B.M."/>
            <person name="Roberts D.P."/>
            <person name="Lin D."/>
            <person name="Hari K."/>
            <person name="Fletcher J."/>
            <person name="Melcher U."/>
            <person name="Blagden T."/>
            <person name="Luster D.G."/>
            <person name="Sechler A.J."/>
            <person name="Schneider W.L."/>
            <person name="Winegar R.A."/>
        </authorList>
    </citation>
    <scope>NUCLEOTIDE SEQUENCE [LARGE SCALE GENOMIC DNA]</scope>
    <source>
        <strain evidence="6 7">FH142</strain>
    </source>
</reference>
<feature type="DNA-binding region" description="H-T-H motif" evidence="4">
    <location>
        <begin position="29"/>
        <end position="48"/>
    </location>
</feature>
<dbReference type="PROSITE" id="PS50977">
    <property type="entry name" value="HTH_TETR_2"/>
    <property type="match status" value="1"/>
</dbReference>
<dbReference type="SUPFAM" id="SSF48498">
    <property type="entry name" value="Tetracyclin repressor-like, C-terminal domain"/>
    <property type="match status" value="1"/>
</dbReference>
<dbReference type="GeneID" id="93667398"/>
<evidence type="ECO:0000256" key="4">
    <source>
        <dbReference type="PROSITE-ProRule" id="PRU00335"/>
    </source>
</evidence>
<dbReference type="InterPro" id="IPR009057">
    <property type="entry name" value="Homeodomain-like_sf"/>
</dbReference>
<dbReference type="STRING" id="145458.APU90_01665"/>
<evidence type="ECO:0000259" key="5">
    <source>
        <dbReference type="PROSITE" id="PS50977"/>
    </source>
</evidence>
<dbReference type="PANTHER" id="PTHR47506:SF1">
    <property type="entry name" value="HTH-TYPE TRANSCRIPTIONAL REGULATOR YJDC"/>
    <property type="match status" value="1"/>
</dbReference>
<evidence type="ECO:0000313" key="7">
    <source>
        <dbReference type="Proteomes" id="UP000052979"/>
    </source>
</evidence>
<accession>A0A0U1PSH7</accession>
<keyword evidence="1" id="KW-0805">Transcription regulation</keyword>
<keyword evidence="3" id="KW-0804">Transcription</keyword>
<protein>
    <submittedName>
        <fullName evidence="6">TetR family transcriptional regulator</fullName>
    </submittedName>
</protein>
<feature type="domain" description="HTH tetR-type" evidence="5">
    <location>
        <begin position="6"/>
        <end position="66"/>
    </location>
</feature>
<dbReference type="InterPro" id="IPR036271">
    <property type="entry name" value="Tet_transcr_reg_TetR-rel_C_sf"/>
</dbReference>
<dbReference type="InterPro" id="IPR001647">
    <property type="entry name" value="HTH_TetR"/>
</dbReference>